<reference evidence="1 2" key="1">
    <citation type="journal article" date="2018" name="Nat. Ecol. Evol.">
        <title>Pezizomycetes genomes reveal the molecular basis of ectomycorrhizal truffle lifestyle.</title>
        <authorList>
            <person name="Murat C."/>
            <person name="Payen T."/>
            <person name="Noel B."/>
            <person name="Kuo A."/>
            <person name="Morin E."/>
            <person name="Chen J."/>
            <person name="Kohler A."/>
            <person name="Krizsan K."/>
            <person name="Balestrini R."/>
            <person name="Da Silva C."/>
            <person name="Montanini B."/>
            <person name="Hainaut M."/>
            <person name="Levati E."/>
            <person name="Barry K.W."/>
            <person name="Belfiori B."/>
            <person name="Cichocki N."/>
            <person name="Clum A."/>
            <person name="Dockter R.B."/>
            <person name="Fauchery L."/>
            <person name="Guy J."/>
            <person name="Iotti M."/>
            <person name="Le Tacon F."/>
            <person name="Lindquist E.A."/>
            <person name="Lipzen A."/>
            <person name="Malagnac F."/>
            <person name="Mello A."/>
            <person name="Molinier V."/>
            <person name="Miyauchi S."/>
            <person name="Poulain J."/>
            <person name="Riccioni C."/>
            <person name="Rubini A."/>
            <person name="Sitrit Y."/>
            <person name="Splivallo R."/>
            <person name="Traeger S."/>
            <person name="Wang M."/>
            <person name="Zifcakova L."/>
            <person name="Wipf D."/>
            <person name="Zambonelli A."/>
            <person name="Paolocci F."/>
            <person name="Nowrousian M."/>
            <person name="Ottonello S."/>
            <person name="Baldrian P."/>
            <person name="Spatafora J.W."/>
            <person name="Henrissat B."/>
            <person name="Nagy L.G."/>
            <person name="Aury J.M."/>
            <person name="Wincker P."/>
            <person name="Grigoriev I.V."/>
            <person name="Bonfante P."/>
            <person name="Martin F.M."/>
        </authorList>
    </citation>
    <scope>NUCLEOTIDE SEQUENCE [LARGE SCALE GENOMIC DNA]</scope>
    <source>
        <strain evidence="1 2">120613-1</strain>
    </source>
</reference>
<accession>A0A3N4JBS2</accession>
<dbReference type="Proteomes" id="UP000276215">
    <property type="component" value="Unassembled WGS sequence"/>
</dbReference>
<name>A0A3N4JBS2_9PEZI</name>
<protein>
    <submittedName>
        <fullName evidence="1">Uncharacterized protein</fullName>
    </submittedName>
</protein>
<sequence>MMDENEFPALALSTKENIVALLPIARALKSKKPPPRPIGKIKDESLEAVKPELACPIQVKGKPVLLRDRQSCLQLTLLPLLQAPLDLVLFLLPLRYPVLPLMRGQLQYPPISPVPLTTASAVKQGPRIIRIVSSSSSIL</sequence>
<proteinExistence type="predicted"/>
<evidence type="ECO:0000313" key="1">
    <source>
        <dbReference type="EMBL" id="RPA95706.1"/>
    </source>
</evidence>
<evidence type="ECO:0000313" key="2">
    <source>
        <dbReference type="Proteomes" id="UP000276215"/>
    </source>
</evidence>
<dbReference type="AlphaFoldDB" id="A0A3N4JBS2"/>
<gene>
    <name evidence="1" type="ORF">L873DRAFT_1296656</name>
</gene>
<keyword evidence="2" id="KW-1185">Reference proteome</keyword>
<dbReference type="EMBL" id="ML120422">
    <property type="protein sequence ID" value="RPA95706.1"/>
    <property type="molecule type" value="Genomic_DNA"/>
</dbReference>
<organism evidence="1 2">
    <name type="scientific">Choiromyces venosus 120613-1</name>
    <dbReference type="NCBI Taxonomy" id="1336337"/>
    <lineage>
        <taxon>Eukaryota</taxon>
        <taxon>Fungi</taxon>
        <taxon>Dikarya</taxon>
        <taxon>Ascomycota</taxon>
        <taxon>Pezizomycotina</taxon>
        <taxon>Pezizomycetes</taxon>
        <taxon>Pezizales</taxon>
        <taxon>Tuberaceae</taxon>
        <taxon>Choiromyces</taxon>
    </lineage>
</organism>